<feature type="transmembrane region" description="Helical" evidence="7">
    <location>
        <begin position="181"/>
        <end position="201"/>
    </location>
</feature>
<evidence type="ECO:0000256" key="1">
    <source>
        <dbReference type="ARBA" id="ARBA00004141"/>
    </source>
</evidence>
<dbReference type="PANTHER" id="PTHR23505:SF87">
    <property type="entry name" value="MAJOR FACILITATOR SUPERFAMILY (MFS) PROFILE DOMAIN-CONTAINING PROTEIN"/>
    <property type="match status" value="1"/>
</dbReference>
<dbReference type="InterPro" id="IPR020846">
    <property type="entry name" value="MFS_dom"/>
</dbReference>
<dbReference type="PANTHER" id="PTHR23505">
    <property type="entry name" value="SPINSTER"/>
    <property type="match status" value="1"/>
</dbReference>
<dbReference type="GO" id="GO:0022857">
    <property type="term" value="F:transmembrane transporter activity"/>
    <property type="evidence" value="ECO:0007669"/>
    <property type="project" value="InterPro"/>
</dbReference>
<dbReference type="EMBL" id="LVLJ01002827">
    <property type="protein sequence ID" value="OAE23546.1"/>
    <property type="molecule type" value="Genomic_DNA"/>
</dbReference>
<keyword evidence="2" id="KW-0813">Transport</keyword>
<feature type="transmembrane region" description="Helical" evidence="7">
    <location>
        <begin position="280"/>
        <end position="302"/>
    </location>
</feature>
<comment type="caution">
    <text evidence="9">The sequence shown here is derived from an EMBL/GenBank/DDBJ whole genome shotgun (WGS) entry which is preliminary data.</text>
</comment>
<feature type="transmembrane region" description="Helical" evidence="7">
    <location>
        <begin position="249"/>
        <end position="268"/>
    </location>
</feature>
<dbReference type="PROSITE" id="PS50850">
    <property type="entry name" value="MFS"/>
    <property type="match status" value="1"/>
</dbReference>
<comment type="subcellular location">
    <subcellularLocation>
        <location evidence="1">Membrane</location>
        <topology evidence="1">Multi-pass membrane protein</topology>
    </subcellularLocation>
</comment>
<keyword evidence="5 7" id="KW-0472">Membrane</keyword>
<reference evidence="9" key="1">
    <citation type="submission" date="2016-03" db="EMBL/GenBank/DDBJ databases">
        <title>Mechanisms controlling the formation of the plant cell surface in tip-growing cells are functionally conserved among land plants.</title>
        <authorList>
            <person name="Honkanen S."/>
            <person name="Jones V.A."/>
            <person name="Morieri G."/>
            <person name="Champion C."/>
            <person name="Hetherington A.J."/>
            <person name="Kelly S."/>
            <person name="Saint-Marcoux D."/>
            <person name="Proust H."/>
            <person name="Prescott H."/>
            <person name="Dolan L."/>
        </authorList>
    </citation>
    <scope>NUCLEOTIDE SEQUENCE [LARGE SCALE GENOMIC DNA]</scope>
    <source>
        <tissue evidence="9">Whole gametophyte</tissue>
    </source>
</reference>
<organism evidence="9 10">
    <name type="scientific">Marchantia polymorpha subsp. ruderalis</name>
    <dbReference type="NCBI Taxonomy" id="1480154"/>
    <lineage>
        <taxon>Eukaryota</taxon>
        <taxon>Viridiplantae</taxon>
        <taxon>Streptophyta</taxon>
        <taxon>Embryophyta</taxon>
        <taxon>Marchantiophyta</taxon>
        <taxon>Marchantiopsida</taxon>
        <taxon>Marchantiidae</taxon>
        <taxon>Marchantiales</taxon>
        <taxon>Marchantiaceae</taxon>
        <taxon>Marchantia</taxon>
    </lineage>
</organism>
<keyword evidence="10" id="KW-1185">Reference proteome</keyword>
<evidence type="ECO:0000256" key="4">
    <source>
        <dbReference type="ARBA" id="ARBA00022989"/>
    </source>
</evidence>
<protein>
    <recommendedName>
        <fullName evidence="8">Major facilitator superfamily (MFS) profile domain-containing protein</fullName>
    </recommendedName>
</protein>
<keyword evidence="4 7" id="KW-1133">Transmembrane helix</keyword>
<evidence type="ECO:0000256" key="2">
    <source>
        <dbReference type="ARBA" id="ARBA00022448"/>
    </source>
</evidence>
<accession>A0A176VUJ1</accession>
<comment type="similarity">
    <text evidence="6">Belongs to the major facilitator superfamily. Spinster (TC 2.A.1.49) family.</text>
</comment>
<dbReference type="Gene3D" id="1.20.1250.20">
    <property type="entry name" value="MFS general substrate transporter like domains"/>
    <property type="match status" value="2"/>
</dbReference>
<feature type="transmembrane region" description="Helical" evidence="7">
    <location>
        <begin position="73"/>
        <end position="95"/>
    </location>
</feature>
<gene>
    <name evidence="9" type="ORF">AXG93_4284s1160</name>
</gene>
<feature type="transmembrane region" description="Helical" evidence="7">
    <location>
        <begin position="43"/>
        <end position="66"/>
    </location>
</feature>
<evidence type="ECO:0000259" key="8">
    <source>
        <dbReference type="PROSITE" id="PS50850"/>
    </source>
</evidence>
<proteinExistence type="inferred from homology"/>
<evidence type="ECO:0000313" key="9">
    <source>
        <dbReference type="EMBL" id="OAE23546.1"/>
    </source>
</evidence>
<keyword evidence="3 7" id="KW-0812">Transmembrane</keyword>
<sequence>MASEKASVLLLNLAAMVERADEALLPALYAEVSADLGVGLPALEWITFVRALVQALAAPMAAYLALRHNRVHIVAAGAFCWALATASVAVSTSFWQTASVSESFQDLDCELAALARALNGVGLAIVAPAILSLVADFTRDESRGVAFGWLYGAGQIGSVAAGAFVTLMGSHTVMGIGGWRAVFICMSLSSILMGLAIFTLGHDPRANQEYSQIGENYHAKSVESQGAAANVEEFIQGSKLVLKVKTFQILVVQGVLGRLPWHAVVFLAPWMRLIGFSHSAASHVVSLLFIGSACGSVVGGWVGDRAARWSPNKGRIICSQFSAGMGIPLSAVLLIRFPTDTGSLWTYGSMIFTLGFLISWILPATSWPIFSEVVPEELRTTIFAIDLAIEKFFSAFSAPLVAFVAKRLFGHRNMKATVEDDEFNSSALGKAFFACISVPCVCVILIMFLVYVTYPKDREQAKNVKALADEIRALEMGENWENEEDRVWDDGWEDVDEDDDDLDLTLLLERERLRDQGIT</sequence>
<dbReference type="InterPro" id="IPR044770">
    <property type="entry name" value="MFS_spinster-like"/>
</dbReference>
<feature type="domain" description="Major facilitator superfamily (MFS) profile" evidence="8">
    <location>
        <begin position="7"/>
        <end position="454"/>
    </location>
</feature>
<dbReference type="SUPFAM" id="SSF103473">
    <property type="entry name" value="MFS general substrate transporter"/>
    <property type="match status" value="1"/>
</dbReference>
<dbReference type="InterPro" id="IPR036259">
    <property type="entry name" value="MFS_trans_sf"/>
</dbReference>
<dbReference type="Proteomes" id="UP000077202">
    <property type="component" value="Unassembled WGS sequence"/>
</dbReference>
<feature type="transmembrane region" description="Helical" evidence="7">
    <location>
        <begin position="382"/>
        <end position="405"/>
    </location>
</feature>
<evidence type="ECO:0000256" key="7">
    <source>
        <dbReference type="SAM" id="Phobius"/>
    </source>
</evidence>
<dbReference type="AlphaFoldDB" id="A0A176VUJ1"/>
<feature type="transmembrane region" description="Helical" evidence="7">
    <location>
        <begin position="147"/>
        <end position="169"/>
    </location>
</feature>
<feature type="transmembrane region" description="Helical" evidence="7">
    <location>
        <begin position="347"/>
        <end position="370"/>
    </location>
</feature>
<feature type="transmembrane region" description="Helical" evidence="7">
    <location>
        <begin position="115"/>
        <end position="135"/>
    </location>
</feature>
<evidence type="ECO:0000313" key="10">
    <source>
        <dbReference type="Proteomes" id="UP000077202"/>
    </source>
</evidence>
<dbReference type="Pfam" id="PF07690">
    <property type="entry name" value="MFS_1"/>
    <property type="match status" value="1"/>
</dbReference>
<feature type="transmembrane region" description="Helical" evidence="7">
    <location>
        <begin position="431"/>
        <end position="452"/>
    </location>
</feature>
<name>A0A176VUJ1_MARPO</name>
<dbReference type="InterPro" id="IPR011701">
    <property type="entry name" value="MFS"/>
</dbReference>
<evidence type="ECO:0000256" key="6">
    <source>
        <dbReference type="ARBA" id="ARBA00024338"/>
    </source>
</evidence>
<feature type="transmembrane region" description="Helical" evidence="7">
    <location>
        <begin position="314"/>
        <end position="335"/>
    </location>
</feature>
<evidence type="ECO:0000256" key="5">
    <source>
        <dbReference type="ARBA" id="ARBA00023136"/>
    </source>
</evidence>
<dbReference type="GO" id="GO:0016020">
    <property type="term" value="C:membrane"/>
    <property type="evidence" value="ECO:0007669"/>
    <property type="project" value="UniProtKB-SubCell"/>
</dbReference>
<evidence type="ECO:0000256" key="3">
    <source>
        <dbReference type="ARBA" id="ARBA00022692"/>
    </source>
</evidence>